<dbReference type="AlphaFoldDB" id="A0A3A6R0B7"/>
<organism evidence="1 2">
    <name type="scientific">Vibrio sinensis</name>
    <dbReference type="NCBI Taxonomy" id="2302434"/>
    <lineage>
        <taxon>Bacteria</taxon>
        <taxon>Pseudomonadati</taxon>
        <taxon>Pseudomonadota</taxon>
        <taxon>Gammaproteobacteria</taxon>
        <taxon>Vibrionales</taxon>
        <taxon>Vibrionaceae</taxon>
        <taxon>Vibrio</taxon>
    </lineage>
</organism>
<name>A0A3A6R0B7_9VIBR</name>
<evidence type="ECO:0000313" key="1">
    <source>
        <dbReference type="EMBL" id="RJX69669.1"/>
    </source>
</evidence>
<proteinExistence type="predicted"/>
<dbReference type="Proteomes" id="UP000273252">
    <property type="component" value="Unassembled WGS sequence"/>
</dbReference>
<gene>
    <name evidence="1" type="ORF">DZ860_14400</name>
</gene>
<dbReference type="OrthoDB" id="5824383at2"/>
<protein>
    <submittedName>
        <fullName evidence="1">Uncharacterized protein</fullName>
    </submittedName>
</protein>
<dbReference type="EMBL" id="QVMU01000014">
    <property type="protein sequence ID" value="RJX69669.1"/>
    <property type="molecule type" value="Genomic_DNA"/>
</dbReference>
<evidence type="ECO:0000313" key="2">
    <source>
        <dbReference type="Proteomes" id="UP000273252"/>
    </source>
</evidence>
<keyword evidence="2" id="KW-1185">Reference proteome</keyword>
<reference evidence="1 2" key="1">
    <citation type="submission" date="2018-08" db="EMBL/GenBank/DDBJ databases">
        <title>Vibrio isolated from the Eastern China Marginal Seas.</title>
        <authorList>
            <person name="Li Y."/>
        </authorList>
    </citation>
    <scope>NUCLEOTIDE SEQUENCE [LARGE SCALE GENOMIC DNA]</scope>
    <source>
        <strain evidence="1 2">BEI233</strain>
    </source>
</reference>
<comment type="caution">
    <text evidence="1">The sequence shown here is derived from an EMBL/GenBank/DDBJ whole genome shotgun (WGS) entry which is preliminary data.</text>
</comment>
<sequence>MTNIGQALSTIEATELIEIKNRPQQWRVFCEHYDSIFTLARTRNAEASDKQLLLGVLTKAHIEALVQIENNEKSANVVREAIATHLGKEHQHRFTYQGAEQLIFITHLWLYLQGCMNMDFSLASDYADQTVLTLTEHSLPNISEPSSQPLRLAFMASFYEGKNRAPNQSVLHKLSQKVKQWLS</sequence>
<dbReference type="RefSeq" id="WP_120032467.1">
    <property type="nucleotide sequence ID" value="NZ_QVMU01000014.1"/>
</dbReference>
<accession>A0A3A6R0B7</accession>